<dbReference type="Pfam" id="PF02021">
    <property type="entry name" value="UPF0102"/>
    <property type="match status" value="1"/>
</dbReference>
<reference evidence="3 4" key="1">
    <citation type="submission" date="2021-03" db="EMBL/GenBank/DDBJ databases">
        <authorList>
            <person name="Shang D.-D."/>
            <person name="Du Z.-J."/>
            <person name="Chen G.-J."/>
        </authorList>
    </citation>
    <scope>NUCLEOTIDE SEQUENCE [LARGE SCALE GENOMIC DNA]</scope>
    <source>
        <strain evidence="3 4">F1192</strain>
    </source>
</reference>
<comment type="caution">
    <text evidence="3">The sequence shown here is derived from an EMBL/GenBank/DDBJ whole genome shotgun (WGS) entry which is preliminary data.</text>
</comment>
<dbReference type="HAMAP" id="MF_00048">
    <property type="entry name" value="UPF0102"/>
    <property type="match status" value="1"/>
</dbReference>
<proteinExistence type="inferred from homology"/>
<dbReference type="Proteomes" id="UP000664554">
    <property type="component" value="Unassembled WGS sequence"/>
</dbReference>
<comment type="similarity">
    <text evidence="1 2">Belongs to the UPF0102 family.</text>
</comment>
<evidence type="ECO:0000256" key="2">
    <source>
        <dbReference type="HAMAP-Rule" id="MF_00048"/>
    </source>
</evidence>
<dbReference type="NCBIfam" id="TIGR00252">
    <property type="entry name" value="YraN family protein"/>
    <property type="match status" value="1"/>
</dbReference>
<dbReference type="EMBL" id="JAGBKM010000015">
    <property type="protein sequence ID" value="MBO1531304.1"/>
    <property type="molecule type" value="Genomic_DNA"/>
</dbReference>
<dbReference type="InterPro" id="IPR011856">
    <property type="entry name" value="tRNA_endonuc-like_dom_sf"/>
</dbReference>
<dbReference type="PANTHER" id="PTHR34039">
    <property type="entry name" value="UPF0102 PROTEIN YRAN"/>
    <property type="match status" value="1"/>
</dbReference>
<keyword evidence="4" id="KW-1185">Reference proteome</keyword>
<evidence type="ECO:0000256" key="1">
    <source>
        <dbReference type="ARBA" id="ARBA00006738"/>
    </source>
</evidence>
<evidence type="ECO:0000313" key="3">
    <source>
        <dbReference type="EMBL" id="MBO1531304.1"/>
    </source>
</evidence>
<dbReference type="InterPro" id="IPR003509">
    <property type="entry name" value="UPF0102_YraN-like"/>
</dbReference>
<gene>
    <name evidence="3" type="ORF">J3492_08765</name>
</gene>
<dbReference type="SUPFAM" id="SSF52980">
    <property type="entry name" value="Restriction endonuclease-like"/>
    <property type="match status" value="1"/>
</dbReference>
<accession>A0ABS3NPI3</accession>
<dbReference type="RefSeq" id="WP_207991682.1">
    <property type="nucleotide sequence ID" value="NZ_JAGBKM010000015.1"/>
</dbReference>
<dbReference type="Gene3D" id="3.40.1350.10">
    <property type="match status" value="1"/>
</dbReference>
<dbReference type="PANTHER" id="PTHR34039:SF1">
    <property type="entry name" value="UPF0102 PROTEIN YRAN"/>
    <property type="match status" value="1"/>
</dbReference>
<dbReference type="InterPro" id="IPR011335">
    <property type="entry name" value="Restrct_endonuc-II-like"/>
</dbReference>
<protein>
    <recommendedName>
        <fullName evidence="2">UPF0102 protein J3492_08765</fullName>
    </recommendedName>
</protein>
<organism evidence="3 4">
    <name type="scientific">Psychrobacter coccoides</name>
    <dbReference type="NCBI Taxonomy" id="2818440"/>
    <lineage>
        <taxon>Bacteria</taxon>
        <taxon>Pseudomonadati</taxon>
        <taxon>Pseudomonadota</taxon>
        <taxon>Gammaproteobacteria</taxon>
        <taxon>Moraxellales</taxon>
        <taxon>Moraxellaceae</taxon>
        <taxon>Psychrobacter</taxon>
    </lineage>
</organism>
<dbReference type="NCBIfam" id="NF009150">
    <property type="entry name" value="PRK12497.1-3"/>
    <property type="match status" value="1"/>
</dbReference>
<sequence length="135" mass="15588">MMSSPTQRQGSHFEQQACQFLQQQGLVLIAKNWQQPKVGEIDLIMLEPGQTWSTLVFVEVRQRRRSSFGDAALSVTTAKQRKIIKTARCFLQQHTQYMDYDCRFDVVAYDGQKSPNLQTVYQPEWLPAAFIATAW</sequence>
<name>A0ABS3NPI3_9GAMM</name>
<evidence type="ECO:0000313" key="4">
    <source>
        <dbReference type="Proteomes" id="UP000664554"/>
    </source>
</evidence>